<dbReference type="Pfam" id="PF07336">
    <property type="entry name" value="ABATE"/>
    <property type="match status" value="1"/>
</dbReference>
<proteinExistence type="predicted"/>
<dbReference type="InterPro" id="IPR023286">
    <property type="entry name" value="ABATE_dom_sf"/>
</dbReference>
<dbReference type="PANTHER" id="PTHR35525">
    <property type="entry name" value="BLL6575 PROTEIN"/>
    <property type="match status" value="1"/>
</dbReference>
<keyword evidence="3" id="KW-1185">Reference proteome</keyword>
<evidence type="ECO:0000259" key="1">
    <source>
        <dbReference type="Pfam" id="PF11706"/>
    </source>
</evidence>
<evidence type="ECO:0000313" key="3">
    <source>
        <dbReference type="Proteomes" id="UP001320766"/>
    </source>
</evidence>
<dbReference type="InterPro" id="IPR021005">
    <property type="entry name" value="Znf_CGNR"/>
</dbReference>
<evidence type="ECO:0000313" key="2">
    <source>
        <dbReference type="EMBL" id="MCP2352021.1"/>
    </source>
</evidence>
<comment type="caution">
    <text evidence="2">The sequence shown here is derived from an EMBL/GenBank/DDBJ whole genome shotgun (WGS) entry which is preliminary data.</text>
</comment>
<reference evidence="2 3" key="1">
    <citation type="submission" date="2022-06" db="EMBL/GenBank/DDBJ databases">
        <title>Sequencing the genomes of 1000 actinobacteria strains.</title>
        <authorList>
            <person name="Klenk H.-P."/>
        </authorList>
    </citation>
    <scope>NUCLEOTIDE SEQUENCE [LARGE SCALE GENOMIC DNA]</scope>
    <source>
        <strain evidence="2 3">DSM 44170</strain>
    </source>
</reference>
<gene>
    <name evidence="2" type="ORF">HD595_008143</name>
</gene>
<dbReference type="EMBL" id="JAMZEC010000001">
    <property type="protein sequence ID" value="MCP2352021.1"/>
    <property type="molecule type" value="Genomic_DNA"/>
</dbReference>
<dbReference type="Pfam" id="PF11706">
    <property type="entry name" value="zf-CGNR"/>
    <property type="match status" value="1"/>
</dbReference>
<organism evidence="2 3">
    <name type="scientific">Nonomuraea roseoviolacea subsp. carminata</name>
    <dbReference type="NCBI Taxonomy" id="160689"/>
    <lineage>
        <taxon>Bacteria</taxon>
        <taxon>Bacillati</taxon>
        <taxon>Actinomycetota</taxon>
        <taxon>Actinomycetes</taxon>
        <taxon>Streptosporangiales</taxon>
        <taxon>Streptosporangiaceae</taxon>
        <taxon>Nonomuraea</taxon>
    </lineage>
</organism>
<protein>
    <submittedName>
        <fullName evidence="2">RNA-binding Zn ribbon-like protein</fullName>
    </submittedName>
</protein>
<dbReference type="InterPro" id="IPR010852">
    <property type="entry name" value="ABATE"/>
</dbReference>
<dbReference type="SUPFAM" id="SSF160904">
    <property type="entry name" value="Jann2411-like"/>
    <property type="match status" value="1"/>
</dbReference>
<dbReference type="Proteomes" id="UP001320766">
    <property type="component" value="Unassembled WGS sequence"/>
</dbReference>
<dbReference type="PANTHER" id="PTHR35525:SF3">
    <property type="entry name" value="BLL6575 PROTEIN"/>
    <property type="match status" value="1"/>
</dbReference>
<accession>A0ABT1KDB9</accession>
<dbReference type="RefSeq" id="WP_253778913.1">
    <property type="nucleotide sequence ID" value="NZ_BAAAVE010000011.1"/>
</dbReference>
<dbReference type="Gene3D" id="1.10.3300.10">
    <property type="entry name" value="Jann2411-like domain"/>
    <property type="match status" value="1"/>
</dbReference>
<feature type="domain" description="Zinc finger CGNR" evidence="1">
    <location>
        <begin position="162"/>
        <end position="203"/>
    </location>
</feature>
<name>A0ABT1KDB9_9ACTN</name>
<sequence length="206" mass="21716">MIDLVPLIGEPLALDLVNTRPLLPDGPADLLATPAGLAGWLSAQAGRLDGSGVLDAGTEASRAWEGLTQDDVTAVHAVRDHVAVALGHVRRGERPPAAALDGLNRAQRAAPAIRELTWDGRAGDAGGGIVVTPRRSGPPGVRLAAWLAEAAGDLLADPGVGRVRECEADDCVMLFLPAHPRRRWCSAARCGNRARVARYYQRHKAT</sequence>